<accession>A0A382XEW7</accession>
<organism evidence="1">
    <name type="scientific">marine metagenome</name>
    <dbReference type="NCBI Taxonomy" id="408172"/>
    <lineage>
        <taxon>unclassified sequences</taxon>
        <taxon>metagenomes</taxon>
        <taxon>ecological metagenomes</taxon>
    </lineage>
</organism>
<proteinExistence type="predicted"/>
<dbReference type="EMBL" id="UINC01166787">
    <property type="protein sequence ID" value="SVD68931.1"/>
    <property type="molecule type" value="Genomic_DNA"/>
</dbReference>
<name>A0A382XEW7_9ZZZZ</name>
<evidence type="ECO:0000313" key="1">
    <source>
        <dbReference type="EMBL" id="SVD68931.1"/>
    </source>
</evidence>
<dbReference type="Pfam" id="PF26233">
    <property type="entry name" value="NicX"/>
    <property type="match status" value="1"/>
</dbReference>
<protein>
    <submittedName>
        <fullName evidence="1">Uncharacterized protein</fullName>
    </submittedName>
</protein>
<feature type="non-terminal residue" evidence="1">
    <location>
        <position position="58"/>
    </location>
</feature>
<gene>
    <name evidence="1" type="ORF">METZ01_LOCUS421785</name>
</gene>
<sequence>MSRVQLTNPAEVPDLFRAQFKLCNVKEGETIVVLSDVGTRQEYVQAAFAAANTFKANI</sequence>
<dbReference type="InterPro" id="IPR058739">
    <property type="entry name" value="NicX"/>
</dbReference>
<reference evidence="1" key="1">
    <citation type="submission" date="2018-05" db="EMBL/GenBank/DDBJ databases">
        <authorList>
            <person name="Lanie J.A."/>
            <person name="Ng W.-L."/>
            <person name="Kazmierczak K.M."/>
            <person name="Andrzejewski T.M."/>
            <person name="Davidsen T.M."/>
            <person name="Wayne K.J."/>
            <person name="Tettelin H."/>
            <person name="Glass J.I."/>
            <person name="Rusch D."/>
            <person name="Podicherti R."/>
            <person name="Tsui H.-C.T."/>
            <person name="Winkler M.E."/>
        </authorList>
    </citation>
    <scope>NUCLEOTIDE SEQUENCE</scope>
</reference>
<dbReference type="AlphaFoldDB" id="A0A382XEW7"/>